<dbReference type="EMBL" id="CP002873">
    <property type="protein sequence ID" value="AGA66264.1"/>
    <property type="molecule type" value="Genomic_DNA"/>
</dbReference>
<reference evidence="1 2" key="1">
    <citation type="journal article" date="2013" name="Genome Announc.">
        <title>Complete Genome Sequence of the Porcine Strain Brachyspira pilosicoli P43/6/78(T.).</title>
        <authorList>
            <person name="Lin C."/>
            <person name="den Bakker H.C."/>
            <person name="Suzuki H."/>
            <person name="Lefebure T."/>
            <person name="Ponnala L."/>
            <person name="Sun Q."/>
            <person name="Stanhope M.J."/>
            <person name="Wiedmann M."/>
            <person name="Duhamel G.E."/>
        </authorList>
    </citation>
    <scope>NUCLEOTIDE SEQUENCE [LARGE SCALE GENOMIC DNA]</scope>
    <source>
        <strain evidence="1 2">P43/6/78</strain>
    </source>
</reference>
<accession>A0A3B6VMA6</accession>
<evidence type="ECO:0000313" key="2">
    <source>
        <dbReference type="Proteomes" id="UP000010793"/>
    </source>
</evidence>
<protein>
    <submittedName>
        <fullName evidence="1">DNA protecting protein DprA</fullName>
    </submittedName>
</protein>
<gene>
    <name evidence="1" type="ORF">BPP43_05020</name>
</gene>
<dbReference type="AlphaFoldDB" id="A0A3B6VMA6"/>
<keyword evidence="2" id="KW-1185">Reference proteome</keyword>
<dbReference type="KEGG" id="bpip:BPP43_05020"/>
<proteinExistence type="predicted"/>
<evidence type="ECO:0000313" key="1">
    <source>
        <dbReference type="EMBL" id="AGA66264.1"/>
    </source>
</evidence>
<sequence length="31" mass="3577">MKVQSVTSLLMQLEINGFIKQLSGKYYSIEK</sequence>
<name>A0A3B6VMA6_BRAPL</name>
<dbReference type="Proteomes" id="UP000010793">
    <property type="component" value="Chromosome"/>
</dbReference>
<organism evidence="1 2">
    <name type="scientific">Brachyspira pilosicoli P43/6/78</name>
    <dbReference type="NCBI Taxonomy" id="1042417"/>
    <lineage>
        <taxon>Bacteria</taxon>
        <taxon>Pseudomonadati</taxon>
        <taxon>Spirochaetota</taxon>
        <taxon>Spirochaetia</taxon>
        <taxon>Brachyspirales</taxon>
        <taxon>Brachyspiraceae</taxon>
        <taxon>Brachyspira</taxon>
    </lineage>
</organism>